<dbReference type="HOGENOM" id="CLU_3340326_0_0_9"/>
<dbReference type="KEGG" id="bst:GYO_2669"/>
<sequence length="37" mass="4304">MKKKKARKRDGLLLDLLPQAAGELLLLLFRCLHKLFI</sequence>
<keyword evidence="2" id="KW-1185">Reference proteome</keyword>
<gene>
    <name evidence="1" type="ordered locus">GYO_2669</name>
</gene>
<protein>
    <submittedName>
        <fullName evidence="1">Uncharacterized protein</fullName>
    </submittedName>
</protein>
<organism evidence="1 2">
    <name type="scientific">Bacillus spizizenii (strain DSM 15029 / JCM 12233 / NBRC 101239 / NRRL B-23049 / TU-B-10)</name>
    <name type="common">Bacillus subtilis subsp. spizizenii</name>
    <dbReference type="NCBI Taxonomy" id="1052585"/>
    <lineage>
        <taxon>Bacteria</taxon>
        <taxon>Bacillati</taxon>
        <taxon>Bacillota</taxon>
        <taxon>Bacilli</taxon>
        <taxon>Bacillales</taxon>
        <taxon>Bacillaceae</taxon>
        <taxon>Bacillus</taxon>
    </lineage>
</organism>
<evidence type="ECO:0000313" key="2">
    <source>
        <dbReference type="Proteomes" id="UP000002651"/>
    </source>
</evidence>
<dbReference type="EMBL" id="CP002905">
    <property type="protein sequence ID" value="AEP87282.1"/>
    <property type="molecule type" value="Genomic_DNA"/>
</dbReference>
<dbReference type="AlphaFoldDB" id="G4NX94"/>
<name>G4NX94_BACS4</name>
<reference evidence="1 2" key="1">
    <citation type="journal article" date="2012" name="J. Bacteriol.">
        <title>Whole-genome sequences of Bacillus subtilis and close relatives.</title>
        <authorList>
            <person name="Earl A.M."/>
            <person name="Eppinger M."/>
            <person name="Fricke W.F."/>
            <person name="Rosovitz M.J."/>
            <person name="Rasko D.A."/>
            <person name="Daugherty S."/>
            <person name="Losick R."/>
            <person name="Kolter R."/>
            <person name="Ravel J."/>
        </authorList>
    </citation>
    <scope>NUCLEOTIDE SEQUENCE [LARGE SCALE GENOMIC DNA]</scope>
    <source>
        <strain evidence="2">DSM 15029 / JCM 12233 / NBRC 101239 / NRRL B-23049 / TU-B-10</strain>
    </source>
</reference>
<evidence type="ECO:0000313" key="1">
    <source>
        <dbReference type="EMBL" id="AEP87282.1"/>
    </source>
</evidence>
<accession>G4NX94</accession>
<dbReference type="Proteomes" id="UP000002651">
    <property type="component" value="Chromosome"/>
</dbReference>
<proteinExistence type="predicted"/>